<dbReference type="AlphaFoldDB" id="A0A5K7X1X6"/>
<evidence type="ECO:0000313" key="3">
    <source>
        <dbReference type="Proteomes" id="UP000326837"/>
    </source>
</evidence>
<accession>A0A5K7X1X6</accession>
<protein>
    <submittedName>
        <fullName evidence="2">Uncharacterized protein</fullName>
    </submittedName>
</protein>
<feature type="region of interest" description="Disordered" evidence="1">
    <location>
        <begin position="1"/>
        <end position="47"/>
    </location>
</feature>
<dbReference type="Proteomes" id="UP000326837">
    <property type="component" value="Chromosome"/>
</dbReference>
<reference evidence="3" key="1">
    <citation type="submission" date="2019-10" db="EMBL/GenBank/DDBJ databases">
        <title>Lacipirellula parvula gen. nov., sp. nov., representing a lineage of planctomycetes widespread in freshwater anoxic habitats, and description of the family Lacipirellulaceae.</title>
        <authorList>
            <person name="Dedysh S.N."/>
            <person name="Kulichevskaya I.S."/>
            <person name="Beletsky A.V."/>
            <person name="Rakitin A.L."/>
            <person name="Mardanov A.V."/>
            <person name="Ivanova A.A."/>
            <person name="Saltykova V.X."/>
            <person name="Rijpstra W.I.C."/>
            <person name="Sinninghe Damste J.S."/>
            <person name="Ravin N.V."/>
        </authorList>
    </citation>
    <scope>NUCLEOTIDE SEQUENCE [LARGE SCALE GENOMIC DNA]</scope>
    <source>
        <strain evidence="3">PX69</strain>
    </source>
</reference>
<sequence>MIGCRGGRRRHSRRLPRNGNFRTGTKSVRDSKSQGSTPSASPCPARA</sequence>
<dbReference type="KEGG" id="lpav:PLANPX_0270"/>
<keyword evidence="3" id="KW-1185">Reference proteome</keyword>
<feature type="compositionally biased region" description="Basic residues" evidence="1">
    <location>
        <begin position="1"/>
        <end position="16"/>
    </location>
</feature>
<proteinExistence type="predicted"/>
<gene>
    <name evidence="2" type="ORF">PLANPX_0270</name>
</gene>
<dbReference type="EMBL" id="AP021861">
    <property type="protein sequence ID" value="BBO30658.1"/>
    <property type="molecule type" value="Genomic_DNA"/>
</dbReference>
<evidence type="ECO:0000313" key="2">
    <source>
        <dbReference type="EMBL" id="BBO30658.1"/>
    </source>
</evidence>
<organism evidence="2 3">
    <name type="scientific">Lacipirellula parvula</name>
    <dbReference type="NCBI Taxonomy" id="2650471"/>
    <lineage>
        <taxon>Bacteria</taxon>
        <taxon>Pseudomonadati</taxon>
        <taxon>Planctomycetota</taxon>
        <taxon>Planctomycetia</taxon>
        <taxon>Pirellulales</taxon>
        <taxon>Lacipirellulaceae</taxon>
        <taxon>Lacipirellula</taxon>
    </lineage>
</organism>
<evidence type="ECO:0000256" key="1">
    <source>
        <dbReference type="SAM" id="MobiDB-lite"/>
    </source>
</evidence>
<name>A0A5K7X1X6_9BACT</name>